<dbReference type="SMART" id="SM00327">
    <property type="entry name" value="VWA"/>
    <property type="match status" value="1"/>
</dbReference>
<sequence>MKFKFFIALLVTMFILSGCKDSENTEKHTTDEVESEEVNAEQDSEELEKDEENSEEKQDDSSIALEDLDPIPTDVEGLANQSPGVFAGVNSLFDLENEIKEQMDVLGPMSDNPTDEEYEKYVRYFYSLVAEDYPNPEDMIKKWEFSSFGNPDLPDERFHFKENYNVEIILDSSGSMANPAGSGTRMDVAKESINSFLSEVPEEANVSLRVYGHKGSSADSDKELSCGSIEQVYGFDTYNESEFQNALNQFESSGWTPLADALKESQEALSEYDSSNHTNLIYVVSDGIETCDGDPVAVAKELSDSNAQPIINIIGFQTDAEAQQQLEEMAEVTGGIFASANNEEELQEEFKRAEEIMEAWKRWKDGAMRDLRAERVNSSFDIMGLHNDWSFTTTQIGNRMNNMADISRELEYVTHEQRKELKRRNKAVISEIKTTVDQLEEDLKELRDSNLEEAKELIEDKYNSQTTEE</sequence>
<proteinExistence type="predicted"/>
<feature type="compositionally biased region" description="Acidic residues" evidence="2">
    <location>
        <begin position="32"/>
        <end position="54"/>
    </location>
</feature>
<dbReference type="PROSITE" id="PS50234">
    <property type="entry name" value="VWFA"/>
    <property type="match status" value="1"/>
</dbReference>
<feature type="compositionally biased region" description="Basic and acidic residues" evidence="2">
    <location>
        <begin position="22"/>
        <end position="31"/>
    </location>
</feature>
<dbReference type="Gene3D" id="3.40.50.410">
    <property type="entry name" value="von Willebrand factor, type A domain"/>
    <property type="match status" value="1"/>
</dbReference>
<dbReference type="SUPFAM" id="SSF53300">
    <property type="entry name" value="vWA-like"/>
    <property type="match status" value="1"/>
</dbReference>
<reference evidence="4 5" key="1">
    <citation type="submission" date="2016-10" db="EMBL/GenBank/DDBJ databases">
        <authorList>
            <person name="de Groot N.N."/>
        </authorList>
    </citation>
    <scope>NUCLEOTIDE SEQUENCE [LARGE SCALE GENOMIC DNA]</scope>
    <source>
        <strain evidence="4 5">DSM 21633</strain>
    </source>
</reference>
<evidence type="ECO:0000313" key="4">
    <source>
        <dbReference type="EMBL" id="SEP98581.1"/>
    </source>
</evidence>
<dbReference type="RefSeq" id="WP_091772759.1">
    <property type="nucleotide sequence ID" value="NZ_FOES01000005.1"/>
</dbReference>
<dbReference type="STRING" id="571933.SAMN05216362_10521"/>
<keyword evidence="5" id="KW-1185">Reference proteome</keyword>
<evidence type="ECO:0000256" key="1">
    <source>
        <dbReference type="SAM" id="Coils"/>
    </source>
</evidence>
<feature type="coiled-coil region" evidence="1">
    <location>
        <begin position="429"/>
        <end position="456"/>
    </location>
</feature>
<accession>A0A1H9CC40</accession>
<dbReference type="Proteomes" id="UP000199427">
    <property type="component" value="Unassembled WGS sequence"/>
</dbReference>
<dbReference type="AlphaFoldDB" id="A0A1H9CC40"/>
<gene>
    <name evidence="4" type="ORF">SAMN05216362_10521</name>
</gene>
<dbReference type="InterPro" id="IPR002035">
    <property type="entry name" value="VWF_A"/>
</dbReference>
<evidence type="ECO:0000256" key="2">
    <source>
        <dbReference type="SAM" id="MobiDB-lite"/>
    </source>
</evidence>
<dbReference type="PROSITE" id="PS51257">
    <property type="entry name" value="PROKAR_LIPOPROTEIN"/>
    <property type="match status" value="1"/>
</dbReference>
<dbReference type="Pfam" id="PF13519">
    <property type="entry name" value="VWA_2"/>
    <property type="match status" value="1"/>
</dbReference>
<dbReference type="EMBL" id="FOES01000005">
    <property type="protein sequence ID" value="SEP98581.1"/>
    <property type="molecule type" value="Genomic_DNA"/>
</dbReference>
<name>A0A1H9CC40_9BACI</name>
<keyword evidence="1" id="KW-0175">Coiled coil</keyword>
<feature type="domain" description="VWFA" evidence="3">
    <location>
        <begin position="165"/>
        <end position="356"/>
    </location>
</feature>
<protein>
    <submittedName>
        <fullName evidence="4">Ca-activated chloride channel family protein</fullName>
    </submittedName>
</protein>
<feature type="region of interest" description="Disordered" evidence="2">
    <location>
        <begin position="22"/>
        <end position="63"/>
    </location>
</feature>
<organism evidence="4 5">
    <name type="scientific">Piscibacillus halophilus</name>
    <dbReference type="NCBI Taxonomy" id="571933"/>
    <lineage>
        <taxon>Bacteria</taxon>
        <taxon>Bacillati</taxon>
        <taxon>Bacillota</taxon>
        <taxon>Bacilli</taxon>
        <taxon>Bacillales</taxon>
        <taxon>Bacillaceae</taxon>
        <taxon>Piscibacillus</taxon>
    </lineage>
</organism>
<dbReference type="OrthoDB" id="9783818at2"/>
<dbReference type="InterPro" id="IPR036465">
    <property type="entry name" value="vWFA_dom_sf"/>
</dbReference>
<evidence type="ECO:0000259" key="3">
    <source>
        <dbReference type="PROSITE" id="PS50234"/>
    </source>
</evidence>
<evidence type="ECO:0000313" key="5">
    <source>
        <dbReference type="Proteomes" id="UP000199427"/>
    </source>
</evidence>